<reference evidence="5 6" key="1">
    <citation type="submission" date="2024-02" db="EMBL/GenBank/DDBJ databases">
        <title>Chromosome-scale genome assembly of the rough periwinkle Littorina saxatilis.</title>
        <authorList>
            <person name="De Jode A."/>
            <person name="Faria R."/>
            <person name="Formenti G."/>
            <person name="Sims Y."/>
            <person name="Smith T.P."/>
            <person name="Tracey A."/>
            <person name="Wood J.M.D."/>
            <person name="Zagrodzka Z.B."/>
            <person name="Johannesson K."/>
            <person name="Butlin R.K."/>
            <person name="Leder E.H."/>
        </authorList>
    </citation>
    <scope>NUCLEOTIDE SEQUENCE [LARGE SCALE GENOMIC DNA]</scope>
    <source>
        <strain evidence="5">Snail1</strain>
        <tissue evidence="5">Muscle</tissue>
    </source>
</reference>
<dbReference type="PROSITE" id="PS50835">
    <property type="entry name" value="IG_LIKE"/>
    <property type="match status" value="1"/>
</dbReference>
<keyword evidence="3" id="KW-0732">Signal</keyword>
<feature type="transmembrane region" description="Helical" evidence="2">
    <location>
        <begin position="136"/>
        <end position="158"/>
    </location>
</feature>
<feature type="region of interest" description="Disordered" evidence="1">
    <location>
        <begin position="205"/>
        <end position="252"/>
    </location>
</feature>
<keyword evidence="6" id="KW-1185">Reference proteome</keyword>
<comment type="caution">
    <text evidence="5">The sequence shown here is derived from an EMBL/GenBank/DDBJ whole genome shotgun (WGS) entry which is preliminary data.</text>
</comment>
<dbReference type="InterPro" id="IPR036179">
    <property type="entry name" value="Ig-like_dom_sf"/>
</dbReference>
<dbReference type="InterPro" id="IPR013783">
    <property type="entry name" value="Ig-like_fold"/>
</dbReference>
<feature type="chain" id="PRO_5042858889" description="Ig-like domain-containing protein" evidence="3">
    <location>
        <begin position="23"/>
        <end position="272"/>
    </location>
</feature>
<organism evidence="5 6">
    <name type="scientific">Littorina saxatilis</name>
    <dbReference type="NCBI Taxonomy" id="31220"/>
    <lineage>
        <taxon>Eukaryota</taxon>
        <taxon>Metazoa</taxon>
        <taxon>Spiralia</taxon>
        <taxon>Lophotrochozoa</taxon>
        <taxon>Mollusca</taxon>
        <taxon>Gastropoda</taxon>
        <taxon>Caenogastropoda</taxon>
        <taxon>Littorinimorpha</taxon>
        <taxon>Littorinoidea</taxon>
        <taxon>Littorinidae</taxon>
        <taxon>Littorina</taxon>
    </lineage>
</organism>
<keyword evidence="2" id="KW-1133">Transmembrane helix</keyword>
<evidence type="ECO:0000313" key="6">
    <source>
        <dbReference type="Proteomes" id="UP001374579"/>
    </source>
</evidence>
<sequence length="272" mass="30248">MPLRNLHLGILVVLATTGVTQGHSVQVLYHSSVNFSCHPNFADLNETSAESPALYRLWILPNKDVLEPNTTGRSDVEVLNNGAMLRVKDVSDEDFGLYDCLIEVNRPNRRFTLQRHGINVNGAYFGDLMALKYRGMIITGLIAGAVCFVTMGLFCFMYNKYQARADNQAEEEKAETMDNLTKHAASQKQTTKKPMTEYTNVAYVTDGEEEKDKPSPTQKPMTQHAETADAEDVRGKKEQAPQPPSSATQQQQELRNFAAADGADANIIKTKF</sequence>
<feature type="signal peptide" evidence="3">
    <location>
        <begin position="1"/>
        <end position="22"/>
    </location>
</feature>
<accession>A0AAN9AMS5</accession>
<evidence type="ECO:0000256" key="3">
    <source>
        <dbReference type="SAM" id="SignalP"/>
    </source>
</evidence>
<protein>
    <recommendedName>
        <fullName evidence="4">Ig-like domain-containing protein</fullName>
    </recommendedName>
</protein>
<keyword evidence="2" id="KW-0812">Transmembrane</keyword>
<keyword evidence="2" id="KW-0472">Membrane</keyword>
<dbReference type="AlphaFoldDB" id="A0AAN9AMS5"/>
<evidence type="ECO:0000256" key="1">
    <source>
        <dbReference type="SAM" id="MobiDB-lite"/>
    </source>
</evidence>
<evidence type="ECO:0000256" key="2">
    <source>
        <dbReference type="SAM" id="Phobius"/>
    </source>
</evidence>
<evidence type="ECO:0000313" key="5">
    <source>
        <dbReference type="EMBL" id="KAK7089680.1"/>
    </source>
</evidence>
<dbReference type="SUPFAM" id="SSF48726">
    <property type="entry name" value="Immunoglobulin"/>
    <property type="match status" value="1"/>
</dbReference>
<dbReference type="EMBL" id="JBAMIC010000833">
    <property type="protein sequence ID" value="KAK7089680.1"/>
    <property type="molecule type" value="Genomic_DNA"/>
</dbReference>
<proteinExistence type="predicted"/>
<gene>
    <name evidence="5" type="ORF">V1264_024364</name>
</gene>
<dbReference type="InterPro" id="IPR007110">
    <property type="entry name" value="Ig-like_dom"/>
</dbReference>
<feature type="domain" description="Ig-like" evidence="4">
    <location>
        <begin position="2"/>
        <end position="112"/>
    </location>
</feature>
<name>A0AAN9AMS5_9CAEN</name>
<dbReference type="Gene3D" id="2.60.40.10">
    <property type="entry name" value="Immunoglobulins"/>
    <property type="match status" value="1"/>
</dbReference>
<dbReference type="Proteomes" id="UP001374579">
    <property type="component" value="Unassembled WGS sequence"/>
</dbReference>
<feature type="compositionally biased region" description="Polar residues" evidence="1">
    <location>
        <begin position="215"/>
        <end position="225"/>
    </location>
</feature>
<evidence type="ECO:0000259" key="4">
    <source>
        <dbReference type="PROSITE" id="PS50835"/>
    </source>
</evidence>